<evidence type="ECO:0000256" key="6">
    <source>
        <dbReference type="ARBA" id="ARBA00022485"/>
    </source>
</evidence>
<feature type="transmembrane region" description="Helical" evidence="19">
    <location>
        <begin position="254"/>
        <end position="274"/>
    </location>
</feature>
<comment type="caution">
    <text evidence="21">The sequence shown here is derived from an EMBL/GenBank/DDBJ whole genome shotgun (WGS) entry which is preliminary data.</text>
</comment>
<dbReference type="InterPro" id="IPR036890">
    <property type="entry name" value="HATPase_C_sf"/>
</dbReference>
<dbReference type="PANTHER" id="PTHR24421">
    <property type="entry name" value="NITRATE/NITRITE SENSOR PROTEIN NARX-RELATED"/>
    <property type="match status" value="1"/>
</dbReference>
<evidence type="ECO:0000313" key="21">
    <source>
        <dbReference type="EMBL" id="GAA1579412.1"/>
    </source>
</evidence>
<keyword evidence="15" id="KW-0411">Iron-sulfur</keyword>
<dbReference type="InterPro" id="IPR029016">
    <property type="entry name" value="GAF-like_dom_sf"/>
</dbReference>
<dbReference type="EMBL" id="BAAAOS010000020">
    <property type="protein sequence ID" value="GAA1579412.1"/>
    <property type="molecule type" value="Genomic_DNA"/>
</dbReference>
<dbReference type="RefSeq" id="WP_344215336.1">
    <property type="nucleotide sequence ID" value="NZ_BAAAOS010000020.1"/>
</dbReference>
<dbReference type="SUPFAM" id="SSF55874">
    <property type="entry name" value="ATPase domain of HSP90 chaperone/DNA topoisomerase II/histidine kinase"/>
    <property type="match status" value="1"/>
</dbReference>
<feature type="transmembrane region" description="Helical" evidence="19">
    <location>
        <begin position="286"/>
        <end position="309"/>
    </location>
</feature>
<evidence type="ECO:0000256" key="9">
    <source>
        <dbReference type="ARBA" id="ARBA00022679"/>
    </source>
</evidence>
<accession>A0ABN2DKK2</accession>
<dbReference type="PRINTS" id="PR00344">
    <property type="entry name" value="BCTRLSENSOR"/>
</dbReference>
<feature type="region of interest" description="Disordered" evidence="18">
    <location>
        <begin position="668"/>
        <end position="695"/>
    </location>
</feature>
<feature type="transmembrane region" description="Helical" evidence="19">
    <location>
        <begin position="99"/>
        <end position="123"/>
    </location>
</feature>
<feature type="transmembrane region" description="Helical" evidence="19">
    <location>
        <begin position="135"/>
        <end position="154"/>
    </location>
</feature>
<evidence type="ECO:0000256" key="10">
    <source>
        <dbReference type="ARBA" id="ARBA00022741"/>
    </source>
</evidence>
<evidence type="ECO:0000256" key="2">
    <source>
        <dbReference type="ARBA" id="ARBA00001966"/>
    </source>
</evidence>
<dbReference type="Gene3D" id="3.30.450.40">
    <property type="match status" value="1"/>
</dbReference>
<comment type="function">
    <text evidence="16">Member of the two-component regulatory system NreB/NreC involved in the control of dissimilatory nitrate/nitrite reduction in response to oxygen. NreB functions as a direct oxygen sensor histidine kinase which is autophosphorylated, in the absence of oxygen, probably at the conserved histidine residue, and transfers its phosphate group probably to a conserved aspartate residue of NreC. NreB/NreC activates the expression of the nitrate (narGHJI) and nitrite (nir) reductase operons, as well as the putative nitrate transporter gene narT.</text>
</comment>
<gene>
    <name evidence="21" type="ORF">GCM10009789_36430</name>
</gene>
<evidence type="ECO:0000256" key="5">
    <source>
        <dbReference type="ARBA" id="ARBA00017322"/>
    </source>
</evidence>
<feature type="transmembrane region" description="Helical" evidence="19">
    <location>
        <begin position="38"/>
        <end position="56"/>
    </location>
</feature>
<evidence type="ECO:0000259" key="20">
    <source>
        <dbReference type="SMART" id="SM00387"/>
    </source>
</evidence>
<evidence type="ECO:0000256" key="19">
    <source>
        <dbReference type="SAM" id="Phobius"/>
    </source>
</evidence>
<keyword evidence="14" id="KW-0902">Two-component regulatory system</keyword>
<dbReference type="Proteomes" id="UP001500393">
    <property type="component" value="Unassembled WGS sequence"/>
</dbReference>
<protein>
    <recommendedName>
        <fullName evidence="5">Oxygen sensor histidine kinase NreB</fullName>
        <ecNumber evidence="4">2.7.13.3</ecNumber>
    </recommendedName>
    <alternativeName>
        <fullName evidence="17">Nitrogen regulation protein B</fullName>
    </alternativeName>
</protein>
<evidence type="ECO:0000256" key="14">
    <source>
        <dbReference type="ARBA" id="ARBA00023012"/>
    </source>
</evidence>
<evidence type="ECO:0000256" key="12">
    <source>
        <dbReference type="ARBA" id="ARBA00022840"/>
    </source>
</evidence>
<keyword evidence="6" id="KW-0004">4Fe-4S</keyword>
<evidence type="ECO:0000256" key="15">
    <source>
        <dbReference type="ARBA" id="ARBA00023014"/>
    </source>
</evidence>
<feature type="transmembrane region" description="Helical" evidence="19">
    <location>
        <begin position="315"/>
        <end position="334"/>
    </location>
</feature>
<dbReference type="CDD" id="cd16917">
    <property type="entry name" value="HATPase_UhpB-NarQ-NarX-like"/>
    <property type="match status" value="1"/>
</dbReference>
<comment type="subcellular location">
    <subcellularLocation>
        <location evidence="3">Cytoplasm</location>
    </subcellularLocation>
</comment>
<evidence type="ECO:0000256" key="8">
    <source>
        <dbReference type="ARBA" id="ARBA00022553"/>
    </source>
</evidence>
<feature type="domain" description="Histidine kinase/HSP90-like ATPase" evidence="20">
    <location>
        <begin position="595"/>
        <end position="686"/>
    </location>
</feature>
<keyword evidence="11" id="KW-0418">Kinase</keyword>
<keyword evidence="19" id="KW-1133">Transmembrane helix</keyword>
<keyword evidence="9" id="KW-0808">Transferase</keyword>
<dbReference type="Pfam" id="PF02518">
    <property type="entry name" value="HATPase_c"/>
    <property type="match status" value="1"/>
</dbReference>
<name>A0ABN2DKK2_9ACTN</name>
<keyword evidence="8" id="KW-0597">Phosphoprotein</keyword>
<dbReference type="SUPFAM" id="SSF55781">
    <property type="entry name" value="GAF domain-like"/>
    <property type="match status" value="1"/>
</dbReference>
<dbReference type="InterPro" id="IPR003594">
    <property type="entry name" value="HATPase_dom"/>
</dbReference>
<dbReference type="Gene3D" id="1.20.5.1930">
    <property type="match status" value="1"/>
</dbReference>
<keyword evidence="7" id="KW-0963">Cytoplasm</keyword>
<evidence type="ECO:0000256" key="13">
    <source>
        <dbReference type="ARBA" id="ARBA00023004"/>
    </source>
</evidence>
<feature type="transmembrane region" description="Helical" evidence="19">
    <location>
        <begin position="192"/>
        <end position="209"/>
    </location>
</feature>
<evidence type="ECO:0000256" key="11">
    <source>
        <dbReference type="ARBA" id="ARBA00022777"/>
    </source>
</evidence>
<evidence type="ECO:0000256" key="18">
    <source>
        <dbReference type="SAM" id="MobiDB-lite"/>
    </source>
</evidence>
<evidence type="ECO:0000256" key="16">
    <source>
        <dbReference type="ARBA" id="ARBA00024827"/>
    </source>
</evidence>
<feature type="transmembrane region" description="Helical" evidence="19">
    <location>
        <begin position="221"/>
        <end position="242"/>
    </location>
</feature>
<comment type="cofactor">
    <cofactor evidence="2">
        <name>[4Fe-4S] cluster</name>
        <dbReference type="ChEBI" id="CHEBI:49883"/>
    </cofactor>
</comment>
<reference evidence="21 22" key="1">
    <citation type="journal article" date="2019" name="Int. J. Syst. Evol. Microbiol.">
        <title>The Global Catalogue of Microorganisms (GCM) 10K type strain sequencing project: providing services to taxonomists for standard genome sequencing and annotation.</title>
        <authorList>
            <consortium name="The Broad Institute Genomics Platform"/>
            <consortium name="The Broad Institute Genome Sequencing Center for Infectious Disease"/>
            <person name="Wu L."/>
            <person name="Ma J."/>
        </authorList>
    </citation>
    <scope>NUCLEOTIDE SEQUENCE [LARGE SCALE GENOMIC DNA]</scope>
    <source>
        <strain evidence="21 22">JCM 14969</strain>
    </source>
</reference>
<comment type="catalytic activity">
    <reaction evidence="1">
        <text>ATP + protein L-histidine = ADP + protein N-phospho-L-histidine.</text>
        <dbReference type="EC" id="2.7.13.3"/>
    </reaction>
</comment>
<evidence type="ECO:0000256" key="7">
    <source>
        <dbReference type="ARBA" id="ARBA00022490"/>
    </source>
</evidence>
<feature type="transmembrane region" description="Helical" evidence="19">
    <location>
        <begin position="68"/>
        <end position="87"/>
    </location>
</feature>
<dbReference type="InterPro" id="IPR050482">
    <property type="entry name" value="Sensor_HK_TwoCompSys"/>
</dbReference>
<evidence type="ECO:0000256" key="3">
    <source>
        <dbReference type="ARBA" id="ARBA00004496"/>
    </source>
</evidence>
<keyword evidence="22" id="KW-1185">Reference proteome</keyword>
<keyword evidence="13" id="KW-0408">Iron</keyword>
<evidence type="ECO:0000256" key="1">
    <source>
        <dbReference type="ARBA" id="ARBA00000085"/>
    </source>
</evidence>
<dbReference type="SMART" id="SM00387">
    <property type="entry name" value="HATPase_c"/>
    <property type="match status" value="1"/>
</dbReference>
<organism evidence="21 22">
    <name type="scientific">Kribbella sancticallisti</name>
    <dbReference type="NCBI Taxonomy" id="460087"/>
    <lineage>
        <taxon>Bacteria</taxon>
        <taxon>Bacillati</taxon>
        <taxon>Actinomycetota</taxon>
        <taxon>Actinomycetes</taxon>
        <taxon>Propionibacteriales</taxon>
        <taxon>Kribbellaceae</taxon>
        <taxon>Kribbella</taxon>
    </lineage>
</organism>
<evidence type="ECO:0000256" key="4">
    <source>
        <dbReference type="ARBA" id="ARBA00012438"/>
    </source>
</evidence>
<sequence length="695" mass="73737">MRSPVLDLGVRTALALGGAGAGGLLLSLALWRPASWQVAAWSLVFVLPLYGVGLLAWSLRPDLPMARLLAVGTSGGSLFSGSVAVAYDLWPDLGGAGQQVAAVTVSVLEFLAAALILTVFLLFPAGRPEGRIDRALLGLVWTMAGVGLVAHIGGTEQLRVDPEFAREEIANPLRVPAAAGLLSDVDRLLDSLLDWALLLVLVVLGVRYLRADHERRAQMRWLFLIPLTALGLAGLGTLLTWADVERAWFWASTLGQYLTLGMIPAVLLVAIVRHRLLDVRVVIRKSLVYGVLWALIAAAYAGVATAVGVAGSQRLPVAAAVVATVLVTVAFNPARARLERLADRLVFGRRVGGHELIARLGRALEGTVDQQELLERLAETVRTGLRAEWAGVRLATGQLATSGRRQPEHEPGLTAALVLRGQELGVIEAGAQAGAVFGDDDARVLDTLAHQVSLAVHNASLTRQLAGQLALAEAQAAEVAASRARIVSAGDAERRRIERDLHDGAQQRVVALMAGLRLAVNQLGRAPGEVANTLSQLEQAARELLIELVEIARGIRPPVLTDHGLPEAIRSRTAKLPIDVELAVDPGADARLPDEIEGAAYFVCTEALTNVLKHAHADRAEVRLALVDGTLRLDVRDAGCGFDDGRGRGSGLANMEDRVTALGGRLTIDSRPGSGTRVRADLPVPSSGPREGMDR</sequence>
<evidence type="ECO:0000256" key="17">
    <source>
        <dbReference type="ARBA" id="ARBA00030800"/>
    </source>
</evidence>
<keyword evidence="19" id="KW-0812">Transmembrane</keyword>
<keyword evidence="15" id="KW-0479">Metal-binding</keyword>
<dbReference type="InterPro" id="IPR011712">
    <property type="entry name" value="Sig_transdc_His_kin_sub3_dim/P"/>
</dbReference>
<dbReference type="EC" id="2.7.13.3" evidence="4"/>
<dbReference type="InterPro" id="IPR004358">
    <property type="entry name" value="Sig_transdc_His_kin-like_C"/>
</dbReference>
<feature type="transmembrane region" description="Helical" evidence="19">
    <location>
        <begin position="12"/>
        <end position="32"/>
    </location>
</feature>
<proteinExistence type="predicted"/>
<keyword evidence="12" id="KW-0067">ATP-binding</keyword>
<evidence type="ECO:0000313" key="22">
    <source>
        <dbReference type="Proteomes" id="UP001500393"/>
    </source>
</evidence>
<dbReference type="Pfam" id="PF07730">
    <property type="entry name" value="HisKA_3"/>
    <property type="match status" value="1"/>
</dbReference>
<dbReference type="Gene3D" id="3.30.565.10">
    <property type="entry name" value="Histidine kinase-like ATPase, C-terminal domain"/>
    <property type="match status" value="1"/>
</dbReference>
<keyword evidence="10" id="KW-0547">Nucleotide-binding</keyword>
<keyword evidence="19" id="KW-0472">Membrane</keyword>
<dbReference type="PANTHER" id="PTHR24421:SF10">
    <property type="entry name" value="NITRATE_NITRITE SENSOR PROTEIN NARQ"/>
    <property type="match status" value="1"/>
</dbReference>